<dbReference type="Gene3D" id="2.20.25.90">
    <property type="entry name" value="ADC-like domains"/>
    <property type="match status" value="1"/>
</dbReference>
<evidence type="ECO:0000259" key="5">
    <source>
        <dbReference type="PROSITE" id="PS51669"/>
    </source>
</evidence>
<dbReference type="EMBL" id="CP147711">
    <property type="protein sequence ID" value="WXC82152.1"/>
    <property type="molecule type" value="Genomic_DNA"/>
</dbReference>
<dbReference type="SUPFAM" id="SSF53706">
    <property type="entry name" value="Formate dehydrogenase/DMSO reductase, domains 1-3"/>
    <property type="match status" value="1"/>
</dbReference>
<dbReference type="Gene3D" id="3.40.50.740">
    <property type="match status" value="1"/>
</dbReference>
<keyword evidence="3" id="KW-0408">Iron</keyword>
<proteinExistence type="inferred from homology"/>
<dbReference type="InterPro" id="IPR006963">
    <property type="entry name" value="Mopterin_OxRdtase_4Fe-4S_dom"/>
</dbReference>
<dbReference type="Gene3D" id="3.30.2070.10">
    <property type="entry name" value="Formate dehydrogenase/DMSO reductase"/>
    <property type="match status" value="1"/>
</dbReference>
<feature type="domain" description="4Fe-4S Mo/W bis-MGD-type" evidence="5">
    <location>
        <begin position="3"/>
        <end position="60"/>
    </location>
</feature>
<dbReference type="InterPro" id="IPR006656">
    <property type="entry name" value="Mopterin_OxRdtase"/>
</dbReference>
<reference evidence="6" key="2">
    <citation type="submission" date="2024-03" db="EMBL/GenBank/DDBJ databases">
        <authorList>
            <person name="Bromfield E.S.P."/>
            <person name="Cloutier S."/>
        </authorList>
    </citation>
    <scope>NUCLEOTIDE SEQUENCE</scope>
    <source>
        <strain evidence="6">5S5</strain>
    </source>
</reference>
<dbReference type="PANTHER" id="PTHR43742:SF6">
    <property type="entry name" value="OXIDOREDUCTASE YYAE-RELATED"/>
    <property type="match status" value="1"/>
</dbReference>
<name>A0ABZ2P4L3_9BRAD</name>
<evidence type="ECO:0000256" key="1">
    <source>
        <dbReference type="ARBA" id="ARBA00010312"/>
    </source>
</evidence>
<dbReference type="Pfam" id="PF00384">
    <property type="entry name" value="Molybdopterin"/>
    <property type="match status" value="1"/>
</dbReference>
<dbReference type="PROSITE" id="PS51669">
    <property type="entry name" value="4FE4S_MOW_BIS_MGD"/>
    <property type="match status" value="1"/>
</dbReference>
<sequence>MQTTRIRTTCPRDCYDACGIVVERRKNGSAKIVGDPDHFVSRGSLCGKCAVAYNGGFLDPSARLLTPLIRVGKKGSGQWGSISWNEALDAISNRVKPLIGTSDARKILHAHYTGTVALLSGNFPLRFFNSIGATEVDPDTVCNKAGHAALQLIFGDSLTGFDPRTISDARTIMVWGANPSTSAPHVDRYWLKTKSARRIVIDPIKHRTASEADLFLQPRPGSDAALAFSMLNAIKEAELLDSDFINKHCIGWPEIDVQIARCTPEWGECETGVPAELIRKAACEYARGPSLLWLGQGLQRQPFGGNVFRACSLLPAATGNLLREGTGILYMNGLGFRGVDSSWLTGSYISAPTPTISHMDLHTALNDPQQSNVFFTWNCNPVASSPQQEKLIEGLKREDLFHVAIDMFATDTVDYADLVLPAASFLEFNDLILSYFDWTVSAQVKAFDAPGEAASNMEIFRRLARAIGLKGASLYDDDQAMLDELIKQTEIGITFEELASRGTVQWSERTGIPFEGGRFPTPSGKIELAGGRFVAAGLPFAPIPRSDPKPRPGWWRVLSPANRWLMNSTYGGESGIRKQIGPQTGFMNSAELQAAGFTDGDNVVLQNETGELAIKLAVDNSVPDQTILLHKGRWLKHDPSARNVNVLNPGQKSDLGESSSVHGIEVRIRGVNEITAA</sequence>
<dbReference type="PANTHER" id="PTHR43742">
    <property type="entry name" value="TRIMETHYLAMINE-N-OXIDE REDUCTASE"/>
    <property type="match status" value="1"/>
</dbReference>
<dbReference type="Gene3D" id="3.40.228.10">
    <property type="entry name" value="Dimethylsulfoxide Reductase, domain 2"/>
    <property type="match status" value="1"/>
</dbReference>
<keyword evidence="4" id="KW-0411">Iron-sulfur</keyword>
<dbReference type="SMART" id="SM00926">
    <property type="entry name" value="Molybdop_Fe4S4"/>
    <property type="match status" value="1"/>
</dbReference>
<dbReference type="Pfam" id="PF04879">
    <property type="entry name" value="Molybdop_Fe4S4"/>
    <property type="match status" value="1"/>
</dbReference>
<dbReference type="InterPro" id="IPR009010">
    <property type="entry name" value="Asp_de-COase-like_dom_sf"/>
</dbReference>
<gene>
    <name evidence="6" type="ORF">WDK88_11465</name>
</gene>
<evidence type="ECO:0000256" key="2">
    <source>
        <dbReference type="ARBA" id="ARBA00022723"/>
    </source>
</evidence>
<evidence type="ECO:0000256" key="4">
    <source>
        <dbReference type="ARBA" id="ARBA00023014"/>
    </source>
</evidence>
<keyword evidence="2" id="KW-0479">Metal-binding</keyword>
<dbReference type="Pfam" id="PF01568">
    <property type="entry name" value="Molydop_binding"/>
    <property type="match status" value="1"/>
</dbReference>
<protein>
    <submittedName>
        <fullName evidence="6">Molybdopterin-dependent oxidoreductase</fullName>
    </submittedName>
</protein>
<dbReference type="Gene3D" id="2.40.40.20">
    <property type="match status" value="1"/>
</dbReference>
<dbReference type="RefSeq" id="WP_338834477.1">
    <property type="nucleotide sequence ID" value="NZ_CP147711.1"/>
</dbReference>
<reference evidence="6" key="1">
    <citation type="journal article" date="2021" name="Int. J. Syst. Evol. Microbiol.">
        <title>Bradyrhizobium septentrionale sp. nov. (sv. septentrionale) and Bradyrhizobium quebecense sp. nov. (sv. septentrionale) associated with legumes native to Canada possess rearranged symbiosis genes and numerous insertion sequences.</title>
        <authorList>
            <person name="Bromfield E.S.P."/>
            <person name="Cloutier S."/>
        </authorList>
    </citation>
    <scope>NUCLEOTIDE SEQUENCE</scope>
    <source>
        <strain evidence="6">5S5</strain>
    </source>
</reference>
<keyword evidence="7" id="KW-1185">Reference proteome</keyword>
<dbReference type="Proteomes" id="UP001432046">
    <property type="component" value="Chromosome"/>
</dbReference>
<evidence type="ECO:0000256" key="3">
    <source>
        <dbReference type="ARBA" id="ARBA00023004"/>
    </source>
</evidence>
<evidence type="ECO:0000313" key="6">
    <source>
        <dbReference type="EMBL" id="WXC82152.1"/>
    </source>
</evidence>
<accession>A0ABZ2P4L3</accession>
<evidence type="ECO:0000313" key="7">
    <source>
        <dbReference type="Proteomes" id="UP001432046"/>
    </source>
</evidence>
<dbReference type="InterPro" id="IPR050612">
    <property type="entry name" value="Prok_Mopterin_Oxidored"/>
</dbReference>
<dbReference type="SUPFAM" id="SSF50692">
    <property type="entry name" value="ADC-like"/>
    <property type="match status" value="1"/>
</dbReference>
<organism evidence="6 7">
    <name type="scientific">Bradyrhizobium septentrionale</name>
    <dbReference type="NCBI Taxonomy" id="1404411"/>
    <lineage>
        <taxon>Bacteria</taxon>
        <taxon>Pseudomonadati</taxon>
        <taxon>Pseudomonadota</taxon>
        <taxon>Alphaproteobacteria</taxon>
        <taxon>Hyphomicrobiales</taxon>
        <taxon>Nitrobacteraceae</taxon>
        <taxon>Bradyrhizobium</taxon>
    </lineage>
</organism>
<comment type="similarity">
    <text evidence="1">Belongs to the prokaryotic molybdopterin-containing oxidoreductase family.</text>
</comment>
<dbReference type="InterPro" id="IPR006657">
    <property type="entry name" value="MoPterin_dinucl-bd_dom"/>
</dbReference>